<reference evidence="3" key="1">
    <citation type="submission" date="2021-10" db="EMBL/GenBank/DDBJ databases">
        <title>Tropical sea cucumber genome reveals ecological adaptation and Cuvierian tubules defense mechanism.</title>
        <authorList>
            <person name="Chen T."/>
        </authorList>
    </citation>
    <scope>NUCLEOTIDE SEQUENCE</scope>
    <source>
        <strain evidence="3">Nanhai2018</strain>
        <tissue evidence="3">Muscle</tissue>
    </source>
</reference>
<dbReference type="Gene3D" id="3.30.2140.20">
    <property type="match status" value="2"/>
</dbReference>
<sequence length="664" mass="77051">MAESQGKAPQRLMQLMRMFLTTMDDVSNRKNVDVVPKRTTAIQEQIMVPDAQEEGDIPYPLTDEEALNFLENILHIPKPLELLERDHLEFLNVFLLHMNTEIPFTNIQINSRILDRDYFPSFEEGKKAMFARQGGNCLIINFFTKAILDLLGYNTFHIGANNPGDTEFDSHISTIVCDLTSPGSRHLVDPGMVRPFYEPIPLDFDDESKIYQFNYLKCKLFKADHGMVHLCSFIPEGQTAPSPVVIDSEGMSWRIQISYRPNLKRSREYFYQKMHERLGFPSIMPEIFRSIGIFTRRDGRNFVLGHLDDLFGVKYMHEDPSQSDINVLTKEEYLNFIEKELPQFPRSLTPEQDDVPYPLTKKEAFYFLENVLLISDPAKLLEQDAIMFLNTFIHGMTTKIPFTSIPHISQPMDDKHCPTFTECKEAIFSRQGGHCFYKNIFSKALLDLMGYKTFHVGGNNNGEEQLDTHIGIIVCDLSYPGSLHLVEPGTRRPLFEAIPLDFDQESPVYHFHFMKSKFFKRDDGILLWCAHAPEHTAPSTYMIESGDEFWNIQLTYRLHQQRSRKYFTERSQYMAKMPTLIPSVHYALYLLAYKEKKLFNYLYQKQKDLISLKVQGEDLSESEIQLLAPDEMIDSIVENFPQYTRDTIQTALDNSCYGSRLYCL</sequence>
<dbReference type="InterPro" id="IPR038765">
    <property type="entry name" value="Papain-like_cys_pep_sf"/>
</dbReference>
<evidence type="ECO:0000256" key="1">
    <source>
        <dbReference type="ARBA" id="ARBA00006547"/>
    </source>
</evidence>
<comment type="similarity">
    <text evidence="1">Belongs to the arylamine N-acetyltransferase family.</text>
</comment>
<evidence type="ECO:0000313" key="4">
    <source>
        <dbReference type="Proteomes" id="UP001152320"/>
    </source>
</evidence>
<proteinExistence type="inferred from homology"/>
<gene>
    <name evidence="3" type="ORF">HOLleu_40744</name>
</gene>
<evidence type="ECO:0000313" key="3">
    <source>
        <dbReference type="EMBL" id="KAJ8020995.1"/>
    </source>
</evidence>
<protein>
    <recommendedName>
        <fullName evidence="2">arylamine N-acetyltransferase</fullName>
        <ecNumber evidence="2">2.3.1.5</ecNumber>
    </recommendedName>
</protein>
<dbReference type="InterPro" id="IPR001447">
    <property type="entry name" value="Arylamine_N-AcTrfase"/>
</dbReference>
<dbReference type="PANTHER" id="PTHR11786:SF0">
    <property type="entry name" value="ARYLAMINE N-ACETYLTRANSFERASE 4-RELATED"/>
    <property type="match status" value="1"/>
</dbReference>
<dbReference type="Proteomes" id="UP001152320">
    <property type="component" value="Chromosome 22"/>
</dbReference>
<organism evidence="3 4">
    <name type="scientific">Holothuria leucospilota</name>
    <name type="common">Black long sea cucumber</name>
    <name type="synonym">Mertensiothuria leucospilota</name>
    <dbReference type="NCBI Taxonomy" id="206669"/>
    <lineage>
        <taxon>Eukaryota</taxon>
        <taxon>Metazoa</taxon>
        <taxon>Echinodermata</taxon>
        <taxon>Eleutherozoa</taxon>
        <taxon>Echinozoa</taxon>
        <taxon>Holothuroidea</taxon>
        <taxon>Aspidochirotacea</taxon>
        <taxon>Aspidochirotida</taxon>
        <taxon>Holothuriidae</taxon>
        <taxon>Holothuria</taxon>
    </lineage>
</organism>
<dbReference type="SUPFAM" id="SSF54001">
    <property type="entry name" value="Cysteine proteinases"/>
    <property type="match status" value="2"/>
</dbReference>
<keyword evidence="4" id="KW-1185">Reference proteome</keyword>
<dbReference type="PANTHER" id="PTHR11786">
    <property type="entry name" value="N-HYDROXYARYLAMINE O-ACETYLTRANSFERASE"/>
    <property type="match status" value="1"/>
</dbReference>
<evidence type="ECO:0000256" key="2">
    <source>
        <dbReference type="ARBA" id="ARBA00012701"/>
    </source>
</evidence>
<dbReference type="InterPro" id="IPR053710">
    <property type="entry name" value="Arylamine_NAT_domain_sf"/>
</dbReference>
<accession>A0A9Q0YEM5</accession>
<dbReference type="OrthoDB" id="10260017at2759"/>
<dbReference type="AlphaFoldDB" id="A0A9Q0YEM5"/>
<comment type="caution">
    <text evidence="3">The sequence shown here is derived from an EMBL/GenBank/DDBJ whole genome shotgun (WGS) entry which is preliminary data.</text>
</comment>
<dbReference type="EC" id="2.3.1.5" evidence="2"/>
<dbReference type="EMBL" id="JAIZAY010000022">
    <property type="protein sequence ID" value="KAJ8020995.1"/>
    <property type="molecule type" value="Genomic_DNA"/>
</dbReference>
<dbReference type="GO" id="GO:0004060">
    <property type="term" value="F:arylamine N-acetyltransferase activity"/>
    <property type="evidence" value="ECO:0007669"/>
    <property type="project" value="UniProtKB-EC"/>
</dbReference>
<name>A0A9Q0YEM5_HOLLE</name>